<dbReference type="SUPFAM" id="SSF52141">
    <property type="entry name" value="Uracil-DNA glycosylase-like"/>
    <property type="match status" value="1"/>
</dbReference>
<sequence>MAIEVHPFEDFIPKNINYLLLGSFTAKDSRKGIEYDWYYSNGRNQFWNLIEKVYDTKLETIDSKVELFTNLGIGITDIIYKCNRTKNSSLDNALDIIEYNPRLEAIISRNLKSVFFSSRFVETQFKRNFSELIDKYQKTKFIYLPSPSPRYAAMSKEEKVLKYKELLPKL</sequence>
<gene>
    <name evidence="1" type="ORF">KC669_02565</name>
</gene>
<organism evidence="1 2">
    <name type="scientific">Candidatus Dojkabacteria bacterium</name>
    <dbReference type="NCBI Taxonomy" id="2099670"/>
    <lineage>
        <taxon>Bacteria</taxon>
        <taxon>Candidatus Dojkabacteria</taxon>
    </lineage>
</organism>
<protein>
    <recommendedName>
        <fullName evidence="3">DNA-deoxyinosine glycosylase</fullName>
    </recommendedName>
</protein>
<evidence type="ECO:0000313" key="2">
    <source>
        <dbReference type="Proteomes" id="UP000714915"/>
    </source>
</evidence>
<dbReference type="Proteomes" id="UP000714915">
    <property type="component" value="Unassembled WGS sequence"/>
</dbReference>
<comment type="caution">
    <text evidence="1">The sequence shown here is derived from an EMBL/GenBank/DDBJ whole genome shotgun (WGS) entry which is preliminary data.</text>
</comment>
<accession>A0A955LAN8</accession>
<evidence type="ECO:0008006" key="3">
    <source>
        <dbReference type="Google" id="ProtNLM"/>
    </source>
</evidence>
<dbReference type="AlphaFoldDB" id="A0A955LAN8"/>
<dbReference type="InterPro" id="IPR036895">
    <property type="entry name" value="Uracil-DNA_glycosylase-like_sf"/>
</dbReference>
<reference evidence="1" key="1">
    <citation type="submission" date="2020-04" db="EMBL/GenBank/DDBJ databases">
        <authorList>
            <person name="Zhang T."/>
        </authorList>
    </citation>
    <scope>NUCLEOTIDE SEQUENCE</scope>
    <source>
        <strain evidence="1">HKST-UBA09</strain>
    </source>
</reference>
<dbReference type="EMBL" id="JAGQLF010000024">
    <property type="protein sequence ID" value="MCA9386896.1"/>
    <property type="molecule type" value="Genomic_DNA"/>
</dbReference>
<reference evidence="1" key="2">
    <citation type="journal article" date="2021" name="Microbiome">
        <title>Successional dynamics and alternative stable states in a saline activated sludge microbial community over 9 years.</title>
        <authorList>
            <person name="Wang Y."/>
            <person name="Ye J."/>
            <person name="Ju F."/>
            <person name="Liu L."/>
            <person name="Boyd J.A."/>
            <person name="Deng Y."/>
            <person name="Parks D.H."/>
            <person name="Jiang X."/>
            <person name="Yin X."/>
            <person name="Woodcroft B.J."/>
            <person name="Tyson G.W."/>
            <person name="Hugenholtz P."/>
            <person name="Polz M.F."/>
            <person name="Zhang T."/>
        </authorList>
    </citation>
    <scope>NUCLEOTIDE SEQUENCE</scope>
    <source>
        <strain evidence="1">HKST-UBA09</strain>
    </source>
</reference>
<evidence type="ECO:0000313" key="1">
    <source>
        <dbReference type="EMBL" id="MCA9386896.1"/>
    </source>
</evidence>
<proteinExistence type="predicted"/>
<name>A0A955LAN8_9BACT</name>
<dbReference type="Gene3D" id="3.40.470.10">
    <property type="entry name" value="Uracil-DNA glycosylase-like domain"/>
    <property type="match status" value="1"/>
</dbReference>